<dbReference type="PANTHER" id="PTHR30006:SF2">
    <property type="entry name" value="ABC TRANSPORTER SUBSTRATE-BINDING PROTEIN"/>
    <property type="match status" value="1"/>
</dbReference>
<evidence type="ECO:0000313" key="3">
    <source>
        <dbReference type="EMBL" id="MFF3572250.1"/>
    </source>
</evidence>
<evidence type="ECO:0000256" key="2">
    <source>
        <dbReference type="SAM" id="SignalP"/>
    </source>
</evidence>
<dbReference type="Proteomes" id="UP001601992">
    <property type="component" value="Unassembled WGS sequence"/>
</dbReference>
<dbReference type="Gene3D" id="3.40.190.10">
    <property type="entry name" value="Periplasmic binding protein-like II"/>
    <property type="match status" value="2"/>
</dbReference>
<keyword evidence="1 2" id="KW-0732">Signal</keyword>
<dbReference type="Pfam" id="PF13531">
    <property type="entry name" value="SBP_bac_11"/>
    <property type="match status" value="1"/>
</dbReference>
<protein>
    <submittedName>
        <fullName evidence="3">Extracellular solute-binding protein</fullName>
    </submittedName>
</protein>
<comment type="caution">
    <text evidence="3">The sequence shown here is derived from an EMBL/GenBank/DDBJ whole genome shotgun (WGS) entry which is preliminary data.</text>
</comment>
<feature type="chain" id="PRO_5046087979" evidence="2">
    <location>
        <begin position="23"/>
        <end position="344"/>
    </location>
</feature>
<evidence type="ECO:0000313" key="4">
    <source>
        <dbReference type="Proteomes" id="UP001601992"/>
    </source>
</evidence>
<gene>
    <name evidence="3" type="ORF">ACFYXQ_31190</name>
</gene>
<organism evidence="3 4">
    <name type="scientific">Nocardia jiangxiensis</name>
    <dbReference type="NCBI Taxonomy" id="282685"/>
    <lineage>
        <taxon>Bacteria</taxon>
        <taxon>Bacillati</taxon>
        <taxon>Actinomycetota</taxon>
        <taxon>Actinomycetes</taxon>
        <taxon>Mycobacteriales</taxon>
        <taxon>Nocardiaceae</taxon>
        <taxon>Nocardia</taxon>
    </lineage>
</organism>
<dbReference type="RefSeq" id="WP_051194196.1">
    <property type="nucleotide sequence ID" value="NZ_JBIAQY010000012.1"/>
</dbReference>
<accession>A0ABW6S7H9</accession>
<reference evidence="3 4" key="1">
    <citation type="submission" date="2024-10" db="EMBL/GenBank/DDBJ databases">
        <title>The Natural Products Discovery Center: Release of the First 8490 Sequenced Strains for Exploring Actinobacteria Biosynthetic Diversity.</title>
        <authorList>
            <person name="Kalkreuter E."/>
            <person name="Kautsar S.A."/>
            <person name="Yang D."/>
            <person name="Bader C.D."/>
            <person name="Teijaro C.N."/>
            <person name="Fluegel L."/>
            <person name="Davis C.M."/>
            <person name="Simpson J.R."/>
            <person name="Lauterbach L."/>
            <person name="Steele A.D."/>
            <person name="Gui C."/>
            <person name="Meng S."/>
            <person name="Li G."/>
            <person name="Viehrig K."/>
            <person name="Ye F."/>
            <person name="Su P."/>
            <person name="Kiefer A.F."/>
            <person name="Nichols A."/>
            <person name="Cepeda A.J."/>
            <person name="Yan W."/>
            <person name="Fan B."/>
            <person name="Jiang Y."/>
            <person name="Adhikari A."/>
            <person name="Zheng C.-J."/>
            <person name="Schuster L."/>
            <person name="Cowan T.M."/>
            <person name="Smanski M.J."/>
            <person name="Chevrette M.G."/>
            <person name="De Carvalho L.P.S."/>
            <person name="Shen B."/>
        </authorList>
    </citation>
    <scope>NUCLEOTIDE SEQUENCE [LARGE SCALE GENOMIC DNA]</scope>
    <source>
        <strain evidence="3 4">NPDC002593</strain>
    </source>
</reference>
<proteinExistence type="predicted"/>
<sequence>MIKLIRASVVAGVALLALTACGGGTSEPTAPVKGGWDDIVAAANKEGNVTLYSTQAPVVLSALKAAFESKYPKINLTFVRGVDSDLLSKIGAEKRSGKGIGDVAVLTDASWIDTNKNSGYVVNLAGPSFEDPSYHPAESVVAGKFFLEGAAMLGLGWNTKKFPQGLTSPAGLLDPKLKGKIGVVNPGTSPTYIDYYSHIEKYSGGQDFLKNLADQNPRIYPSTQPVAQALASGEISAALMAGPMLPEKEAGAPVGWTRGEHPWGARWYGMALGSSRHPNAAQVLADFMVTRAGQSATSTGYGAVLPDIPGSLALAQDVPEQNLKVTQGESAAKFIREWEALFSR</sequence>
<dbReference type="EMBL" id="JBIAQY010000012">
    <property type="protein sequence ID" value="MFF3572250.1"/>
    <property type="molecule type" value="Genomic_DNA"/>
</dbReference>
<keyword evidence="4" id="KW-1185">Reference proteome</keyword>
<dbReference type="PANTHER" id="PTHR30006">
    <property type="entry name" value="THIAMINE-BINDING PERIPLASMIC PROTEIN-RELATED"/>
    <property type="match status" value="1"/>
</dbReference>
<feature type="signal peptide" evidence="2">
    <location>
        <begin position="1"/>
        <end position="22"/>
    </location>
</feature>
<dbReference type="PROSITE" id="PS51257">
    <property type="entry name" value="PROKAR_LIPOPROTEIN"/>
    <property type="match status" value="1"/>
</dbReference>
<dbReference type="SUPFAM" id="SSF53850">
    <property type="entry name" value="Periplasmic binding protein-like II"/>
    <property type="match status" value="1"/>
</dbReference>
<name>A0ABW6S7H9_9NOCA</name>
<evidence type="ECO:0000256" key="1">
    <source>
        <dbReference type="ARBA" id="ARBA00022729"/>
    </source>
</evidence>